<dbReference type="AlphaFoldDB" id="A0AAV2TL53"/>
<gene>
    <name evidence="1" type="ORF">CDAUBV1_LOCUS12774</name>
</gene>
<name>A0AAV2TL53_CALDB</name>
<accession>A0AAV2TL53</accession>
<dbReference type="EMBL" id="CAXLJL010000478">
    <property type="protein sequence ID" value="CAL5138162.1"/>
    <property type="molecule type" value="Genomic_DNA"/>
</dbReference>
<sequence>MATSPTSLGYGKHTSRRFRANISDELQVSIPTSPTLKKVGVKQLDIQTERIEKLSAELRYSKSLLAELILEFMKLAPDNTNDLQKAVAKLRTLLEPYTWKLERPRRYLMQLMCSGLEDQCLASSSVILFNRINELCCQLIRRSVSVKELVKNYQEDQKQMGKMGSPPRASQTFSVSCYILDPTTKVTPHEIKERICEMQEWETNANSAKLLEKEAEEAITYGRKIFYELVSSCANCLMQVDG</sequence>
<proteinExistence type="predicted"/>
<comment type="caution">
    <text evidence="1">The sequence shown here is derived from an EMBL/GenBank/DDBJ whole genome shotgun (WGS) entry which is preliminary data.</text>
</comment>
<organism evidence="1 2">
    <name type="scientific">Calicophoron daubneyi</name>
    <name type="common">Rumen fluke</name>
    <name type="synonym">Paramphistomum daubneyi</name>
    <dbReference type="NCBI Taxonomy" id="300641"/>
    <lineage>
        <taxon>Eukaryota</taxon>
        <taxon>Metazoa</taxon>
        <taxon>Spiralia</taxon>
        <taxon>Lophotrochozoa</taxon>
        <taxon>Platyhelminthes</taxon>
        <taxon>Trematoda</taxon>
        <taxon>Digenea</taxon>
        <taxon>Plagiorchiida</taxon>
        <taxon>Pronocephalata</taxon>
        <taxon>Paramphistomoidea</taxon>
        <taxon>Paramphistomidae</taxon>
        <taxon>Calicophoron</taxon>
    </lineage>
</organism>
<evidence type="ECO:0000313" key="2">
    <source>
        <dbReference type="Proteomes" id="UP001497525"/>
    </source>
</evidence>
<reference evidence="1" key="1">
    <citation type="submission" date="2024-06" db="EMBL/GenBank/DDBJ databases">
        <authorList>
            <person name="Liu X."/>
            <person name="Lenzi L."/>
            <person name="Haldenby T S."/>
            <person name="Uol C."/>
        </authorList>
    </citation>
    <scope>NUCLEOTIDE SEQUENCE</scope>
</reference>
<dbReference type="Proteomes" id="UP001497525">
    <property type="component" value="Unassembled WGS sequence"/>
</dbReference>
<protein>
    <submittedName>
        <fullName evidence="1">Uncharacterized protein</fullName>
    </submittedName>
</protein>
<evidence type="ECO:0000313" key="1">
    <source>
        <dbReference type="EMBL" id="CAL5138162.1"/>
    </source>
</evidence>